<dbReference type="Proteomes" id="UP001597413">
    <property type="component" value="Unassembled WGS sequence"/>
</dbReference>
<protein>
    <submittedName>
        <fullName evidence="2">DUF6638 family protein</fullName>
    </submittedName>
</protein>
<reference evidence="3" key="1">
    <citation type="journal article" date="2019" name="Int. J. Syst. Evol. Microbiol.">
        <title>The Global Catalogue of Microorganisms (GCM) 10K type strain sequencing project: providing services to taxonomists for standard genome sequencing and annotation.</title>
        <authorList>
            <consortium name="The Broad Institute Genomics Platform"/>
            <consortium name="The Broad Institute Genome Sequencing Center for Infectious Disease"/>
            <person name="Wu L."/>
            <person name="Ma J."/>
        </authorList>
    </citation>
    <scope>NUCLEOTIDE SEQUENCE [LARGE SCALE GENOMIC DNA]</scope>
    <source>
        <strain evidence="3">CCUG 55131</strain>
    </source>
</reference>
<gene>
    <name evidence="2" type="ORF">ACFSM0_09870</name>
</gene>
<evidence type="ECO:0000313" key="3">
    <source>
        <dbReference type="Proteomes" id="UP001597413"/>
    </source>
</evidence>
<dbReference type="EMBL" id="JBHUIX010000011">
    <property type="protein sequence ID" value="MFD2174396.1"/>
    <property type="molecule type" value="Genomic_DNA"/>
</dbReference>
<name>A0ABW5A945_9RHOB</name>
<keyword evidence="3" id="KW-1185">Reference proteome</keyword>
<feature type="compositionally biased region" description="Pro residues" evidence="1">
    <location>
        <begin position="435"/>
        <end position="445"/>
    </location>
</feature>
<evidence type="ECO:0000313" key="2">
    <source>
        <dbReference type="EMBL" id="MFD2174396.1"/>
    </source>
</evidence>
<proteinExistence type="predicted"/>
<dbReference type="InterPro" id="IPR046578">
    <property type="entry name" value="DUF6638"/>
</dbReference>
<evidence type="ECO:0000256" key="1">
    <source>
        <dbReference type="SAM" id="MobiDB-lite"/>
    </source>
</evidence>
<feature type="region of interest" description="Disordered" evidence="1">
    <location>
        <begin position="414"/>
        <end position="476"/>
    </location>
</feature>
<comment type="caution">
    <text evidence="2">The sequence shown here is derived from an EMBL/GenBank/DDBJ whole genome shotgun (WGS) entry which is preliminary data.</text>
</comment>
<dbReference type="RefSeq" id="WP_377389844.1">
    <property type="nucleotide sequence ID" value="NZ_JBHUIX010000011.1"/>
</dbReference>
<sequence>MKRLIDKGLMFGNLIRVEGPALIERYNRALSKLAGKTTALAAFHIDISGYSPEVGDELGDPRYLNPHGVNRQFILLSTEQKGAPLLEATFSTERAILRAFITENEAQLFSLTARDAVLGELADTVFRLEQPSQLLDLRRIEVIADTTGNHIAEAEKLAALITRFRTEPEAWHDDALIAEMIARAGKTGDVMRTPVRLETTRFETPDFWTAHFGGVYLFRTPAEKGAIFMGEMPETMPLAALRGADRNAIARYLDRNGLVEPIVRARRPDIGAVLRQKMDFILVAAGAELGLPIGAGDRQALRGVAQALGGALPPEFEALAALLRWLEAGAPWPEITSQDPGYFYTLRARPGPLRDLVNRLLAELCPMDVRQLFICHKEAFYRAYAGWPEAKRAWVADFLEREYQIDKAGARARLFGPEPGMEEPGTDAPGSAMPPSVPPPVPPMAGPWGRAVGEMRPGHDPIDLVGPWGAVGRRRQ</sequence>
<organism evidence="2 3">
    <name type="scientific">Rhodobacter lacus</name>
    <dbReference type="NCBI Taxonomy" id="1641972"/>
    <lineage>
        <taxon>Bacteria</taxon>
        <taxon>Pseudomonadati</taxon>
        <taxon>Pseudomonadota</taxon>
        <taxon>Alphaproteobacteria</taxon>
        <taxon>Rhodobacterales</taxon>
        <taxon>Rhodobacter group</taxon>
        <taxon>Rhodobacter</taxon>
    </lineage>
</organism>
<accession>A0ABW5A945</accession>
<dbReference type="Pfam" id="PF20343">
    <property type="entry name" value="DUF6638"/>
    <property type="match status" value="1"/>
</dbReference>